<protein>
    <recommendedName>
        <fullName evidence="3">ATP-grasp domain-containing protein</fullName>
    </recommendedName>
</protein>
<name>A0A3A4FYE6_9MICC</name>
<dbReference type="InterPro" id="IPR029052">
    <property type="entry name" value="Metallo-depent_PP-like"/>
</dbReference>
<dbReference type="Pfam" id="PF13549">
    <property type="entry name" value="ATP-grasp_5"/>
    <property type="match status" value="1"/>
</dbReference>
<dbReference type="InterPro" id="IPR019079">
    <property type="entry name" value="Capsule_synth_CapA"/>
</dbReference>
<dbReference type="GO" id="GO:0005524">
    <property type="term" value="F:ATP binding"/>
    <property type="evidence" value="ECO:0007669"/>
    <property type="project" value="UniProtKB-UniRule"/>
</dbReference>
<organism evidence="4 5">
    <name type="scientific">Nesterenkonia natronophila</name>
    <dbReference type="NCBI Taxonomy" id="2174932"/>
    <lineage>
        <taxon>Bacteria</taxon>
        <taxon>Bacillati</taxon>
        <taxon>Actinomycetota</taxon>
        <taxon>Actinomycetes</taxon>
        <taxon>Micrococcales</taxon>
        <taxon>Micrococcaceae</taxon>
        <taxon>Nesterenkonia</taxon>
    </lineage>
</organism>
<dbReference type="Gene3D" id="3.30.470.20">
    <property type="entry name" value="ATP-grasp fold, B domain"/>
    <property type="match status" value="1"/>
</dbReference>
<reference evidence="4 5" key="1">
    <citation type="submission" date="2018-09" db="EMBL/GenBank/DDBJ databases">
        <title>Nesterenkonia natronophila sp. nov., an alkaliphilic actinobacteriume isolated from a soda lake, and emended description of the genus Nesterenkonia.</title>
        <authorList>
            <person name="Menes R.J."/>
            <person name="Iriarte A."/>
        </authorList>
    </citation>
    <scope>NUCLEOTIDE SEQUENCE [LARGE SCALE GENOMIC DNA]</scope>
    <source>
        <strain evidence="4 5">M8</strain>
    </source>
</reference>
<sequence length="1011" mass="109794">MMLESGSLPRSENRSETRASIVNKFRVLILGSYGLGDRFVEHSRDTNDPRRSPHRRYIQAFADASDAVLLSLEGPTVRTSPSHGTSMMQPPHSETENAAGTLRSLGVQAVNLANASPLGSADTTLKQTLGRLRELNISWFGAGDNTDEARAPYRLVLPPEVGGGEIHFHGTHRGPGRGEGDTPRYARRNSAGCALLERHDVPPARAASAPEDSLHVAVPSWSTGFSWRSAEQYELAHRFLDKDYDLVLGHGGDVMQEVHRKRERWIVYGVGRGNYANRVGETGITPGSTPPPLSAWAMLDITLVDGRRFVTLRLYPVRPDPLARSSEAVPVGKDEFDRLVHVLAERPIRPWRFKNSAMGFGEDDLGHFLELQIGEWPLKERPSRLKDLPVKSDPGEWPLRGPTREFEDKMLALNKHRGASLVSLAAEADGGSTEWLTNAVARIESHGRQILIKGSAAHESAVGSNIVGDKLLTAELLEANGVATPSAAVVGSPEEAVEVAASIPGPVVVKPRNGNKSKGVSTGLTTDQEIRDAFHLAREHRAEVMVQQHIEIEAEMRVLASPDEAVAVNTRVFPHVTGDGVSTLRQLIEDKNLQRSLNPALAGSPIPIDGLTSRALERQGLDLESVPELAQTLTVREVGGLSVGADIEQTLEVTSEDLKATASKAIAAIPGLGWGGVDLIVEKGTGKPYVIEVNTNAGFASATFPTYGEPRDVGAHLWKLRLEAAPAQVSLVPEVPEQTVRPIPMLAHANGKAEIGDTSFGEVFIESLGRQNYSFQSKNAVIGVVTAPDGSRTWITKSGMTPADRFAVRHIIRRHEWVMQLLGDADVPRVRARAVRSPQQLRRFIDGRVTSAVLMPIQASWVGPDAHSLAAEEALGIESISEKLWVQARPPGWRVRILATPTGGWVVTTKDLQRSLNATLLRKATNAAVKAVRAIPELRWAAVDLVLRPKRVEANRVGGVLVEGLMQQPRYTTSDHVIAGDFDEFCRALITSGDSIQQRAEGPTVWALSNA</sequence>
<dbReference type="SUPFAM" id="SSF56300">
    <property type="entry name" value="Metallo-dependent phosphatases"/>
    <property type="match status" value="1"/>
</dbReference>
<dbReference type="PANTHER" id="PTHR21621">
    <property type="entry name" value="RIBOSOMAL PROTEIN S6 MODIFICATION PROTEIN"/>
    <property type="match status" value="1"/>
</dbReference>
<dbReference type="PROSITE" id="PS50975">
    <property type="entry name" value="ATP_GRASP"/>
    <property type="match status" value="1"/>
</dbReference>
<dbReference type="Proteomes" id="UP000266615">
    <property type="component" value="Unassembled WGS sequence"/>
</dbReference>
<evidence type="ECO:0000313" key="4">
    <source>
        <dbReference type="EMBL" id="RJN31069.1"/>
    </source>
</evidence>
<evidence type="ECO:0000259" key="3">
    <source>
        <dbReference type="PROSITE" id="PS50975"/>
    </source>
</evidence>
<evidence type="ECO:0000256" key="1">
    <source>
        <dbReference type="PROSITE-ProRule" id="PRU00409"/>
    </source>
</evidence>
<keyword evidence="1" id="KW-0067">ATP-binding</keyword>
<dbReference type="SUPFAM" id="SSF56059">
    <property type="entry name" value="Glutathione synthetase ATP-binding domain-like"/>
    <property type="match status" value="1"/>
</dbReference>
<dbReference type="GO" id="GO:0046872">
    <property type="term" value="F:metal ion binding"/>
    <property type="evidence" value="ECO:0007669"/>
    <property type="project" value="InterPro"/>
</dbReference>
<keyword evidence="5" id="KW-1185">Reference proteome</keyword>
<dbReference type="GO" id="GO:0018169">
    <property type="term" value="F:ribosomal S6-glutamic acid ligase activity"/>
    <property type="evidence" value="ECO:0007669"/>
    <property type="project" value="TreeGrafter"/>
</dbReference>
<dbReference type="AlphaFoldDB" id="A0A3A4FYE6"/>
<dbReference type="GO" id="GO:0009432">
    <property type="term" value="P:SOS response"/>
    <property type="evidence" value="ECO:0007669"/>
    <property type="project" value="TreeGrafter"/>
</dbReference>
<evidence type="ECO:0000256" key="2">
    <source>
        <dbReference type="SAM" id="MobiDB-lite"/>
    </source>
</evidence>
<dbReference type="PANTHER" id="PTHR21621:SF0">
    <property type="entry name" value="BETA-CITRYLGLUTAMATE SYNTHASE B-RELATED"/>
    <property type="match status" value="1"/>
</dbReference>
<keyword evidence="1" id="KW-0547">Nucleotide-binding</keyword>
<dbReference type="InterPro" id="IPR013815">
    <property type="entry name" value="ATP_grasp_subdomain_1"/>
</dbReference>
<dbReference type="SMART" id="SM00854">
    <property type="entry name" value="PGA_cap"/>
    <property type="match status" value="1"/>
</dbReference>
<dbReference type="GO" id="GO:0005737">
    <property type="term" value="C:cytoplasm"/>
    <property type="evidence" value="ECO:0007669"/>
    <property type="project" value="TreeGrafter"/>
</dbReference>
<gene>
    <name evidence="4" type="ORF">D3250_09355</name>
</gene>
<feature type="region of interest" description="Disordered" evidence="2">
    <location>
        <begin position="77"/>
        <end position="96"/>
    </location>
</feature>
<comment type="caution">
    <text evidence="4">The sequence shown here is derived from an EMBL/GenBank/DDBJ whole genome shotgun (WGS) entry which is preliminary data.</text>
</comment>
<evidence type="ECO:0000313" key="5">
    <source>
        <dbReference type="Proteomes" id="UP000266615"/>
    </source>
</evidence>
<dbReference type="Pfam" id="PF09587">
    <property type="entry name" value="PGA_cap"/>
    <property type="match status" value="1"/>
</dbReference>
<dbReference type="InterPro" id="IPR011761">
    <property type="entry name" value="ATP-grasp"/>
</dbReference>
<feature type="domain" description="ATP-grasp" evidence="3">
    <location>
        <begin position="474"/>
        <end position="726"/>
    </location>
</feature>
<dbReference type="Gene3D" id="3.30.1490.20">
    <property type="entry name" value="ATP-grasp fold, A domain"/>
    <property type="match status" value="1"/>
</dbReference>
<proteinExistence type="predicted"/>
<accession>A0A3A4FYE6</accession>
<dbReference type="EMBL" id="QYZP01000003">
    <property type="protein sequence ID" value="RJN31069.1"/>
    <property type="molecule type" value="Genomic_DNA"/>
</dbReference>
<feature type="compositionally biased region" description="Polar residues" evidence="2">
    <location>
        <begin position="77"/>
        <end position="88"/>
    </location>
</feature>